<sequence length="64" mass="6641">MVGVGEAGESLAEVELALAVTYRGESLEEALREVRQWVDAAAAGRIGTRLVRVDIAGVGEGTDA</sequence>
<dbReference type="STRING" id="587909.SAMN05421810_103417"/>
<protein>
    <submittedName>
        <fullName evidence="1">Uncharacterized protein</fullName>
    </submittedName>
</protein>
<accession>A0A1I5T7A3</accession>
<name>A0A1I5T7A3_9PSEU</name>
<organism evidence="1 2">
    <name type="scientific">Amycolatopsis arida</name>
    <dbReference type="NCBI Taxonomy" id="587909"/>
    <lineage>
        <taxon>Bacteria</taxon>
        <taxon>Bacillati</taxon>
        <taxon>Actinomycetota</taxon>
        <taxon>Actinomycetes</taxon>
        <taxon>Pseudonocardiales</taxon>
        <taxon>Pseudonocardiaceae</taxon>
        <taxon>Amycolatopsis</taxon>
    </lineage>
</organism>
<dbReference type="Proteomes" id="UP000198727">
    <property type="component" value="Unassembled WGS sequence"/>
</dbReference>
<proteinExistence type="predicted"/>
<gene>
    <name evidence="1" type="ORF">SAMN05421810_103417</name>
</gene>
<evidence type="ECO:0000313" key="2">
    <source>
        <dbReference type="Proteomes" id="UP000198727"/>
    </source>
</evidence>
<evidence type="ECO:0000313" key="1">
    <source>
        <dbReference type="EMBL" id="SFP78848.1"/>
    </source>
</evidence>
<keyword evidence="2" id="KW-1185">Reference proteome</keyword>
<dbReference type="EMBL" id="FOWW01000003">
    <property type="protein sequence ID" value="SFP78848.1"/>
    <property type="molecule type" value="Genomic_DNA"/>
</dbReference>
<reference evidence="2" key="1">
    <citation type="submission" date="2016-10" db="EMBL/GenBank/DDBJ databases">
        <authorList>
            <person name="Varghese N."/>
            <person name="Submissions S."/>
        </authorList>
    </citation>
    <scope>NUCLEOTIDE SEQUENCE [LARGE SCALE GENOMIC DNA]</scope>
    <source>
        <strain evidence="2">CGMCC 4.5579</strain>
    </source>
</reference>
<dbReference type="AlphaFoldDB" id="A0A1I5T7A3"/>